<dbReference type="PANTHER" id="PTHR30177:SF4">
    <property type="entry name" value="OSMOPROTECTANT IMPORT PERMEASE PROTEIN OSMW"/>
    <property type="match status" value="1"/>
</dbReference>
<comment type="similarity">
    <text evidence="6">In the C-terminal section; belongs to the OsmX family.</text>
</comment>
<keyword evidence="3 8" id="KW-0812">Transmembrane</keyword>
<dbReference type="SUPFAM" id="SSF161098">
    <property type="entry name" value="MetI-like"/>
    <property type="match status" value="1"/>
</dbReference>
<name>A0ABU4W628_9FUSO</name>
<dbReference type="InterPro" id="IPR035906">
    <property type="entry name" value="MetI-like_sf"/>
</dbReference>
<keyword evidence="11" id="KW-1185">Reference proteome</keyword>
<dbReference type="Pfam" id="PF00528">
    <property type="entry name" value="BPD_transp_1"/>
    <property type="match status" value="1"/>
</dbReference>
<dbReference type="Gene3D" id="3.40.190.10">
    <property type="entry name" value="Periplasmic binding protein-like II"/>
    <property type="match status" value="1"/>
</dbReference>
<comment type="similarity">
    <text evidence="8">Belongs to the binding-protein-dependent transport system permease family.</text>
</comment>
<evidence type="ECO:0000313" key="11">
    <source>
        <dbReference type="Proteomes" id="UP001279681"/>
    </source>
</evidence>
<proteinExistence type="inferred from homology"/>
<evidence type="ECO:0000259" key="9">
    <source>
        <dbReference type="PROSITE" id="PS50928"/>
    </source>
</evidence>
<evidence type="ECO:0000313" key="10">
    <source>
        <dbReference type="EMBL" id="MDX8334977.1"/>
    </source>
</evidence>
<sequence length="518" mass="56842">MNSFIRYFIDKLPEVHIALMQHIEITGLAVAIAILIGVPIGIVIIKNEQLSKIVLTVAGVFQTIPSLALFGLIIPIMGIGVAPAVFVLFLYSLLPIITNTYIGIKGVDKSTIQAAVGMGMTNFQVLIKVKLPIAVAVIMGGIRISTVATIGTATIAALIGAGGLGELIFRGISTSNNNLVLTGAIPTAILAFVANYFLGVLEKVLTPTGMLAKPKEKKKNIKILKIAIVFLAVGIGYRSYENYKEKNTPTIIVGHKNYNEQRILGIMMSQVIEAYTPYKAKTVELGTGTVIFQALKSGDIDVYPEYTGVAYAAYLGKKEKADAKTVFDIIKDEYNENHNLDIRNPMGFENTYAFAMKPEVAEKYGIKNISDLKKYANNMILSGPHEFMEREDGLLGIQRAYNIKFKSILSMDQGLVINSLVSDKIEVALVYSTDGLIAKHKLQLLEDDLKFFPPYEVVVTMRKGYENLKSNVIASLDSLVNSLNENEMQELNLLAIEGEKPIEKIINDFLINKGIIKE</sequence>
<dbReference type="SUPFAM" id="SSF53850">
    <property type="entry name" value="Periplasmic binding protein-like II"/>
    <property type="match status" value="1"/>
</dbReference>
<dbReference type="InterPro" id="IPR051204">
    <property type="entry name" value="ABC_transp_perm/SBD"/>
</dbReference>
<dbReference type="Gene3D" id="1.10.3720.10">
    <property type="entry name" value="MetI-like"/>
    <property type="match status" value="1"/>
</dbReference>
<evidence type="ECO:0000256" key="7">
    <source>
        <dbReference type="ARBA" id="ARBA00035652"/>
    </source>
</evidence>
<dbReference type="CDD" id="cd13528">
    <property type="entry name" value="PBP2_osmoprotectants"/>
    <property type="match status" value="1"/>
</dbReference>
<dbReference type="InterPro" id="IPR007210">
    <property type="entry name" value="ABC_Gly_betaine_transp_sub-bd"/>
</dbReference>
<feature type="transmembrane region" description="Helical" evidence="8">
    <location>
        <begin position="84"/>
        <end position="104"/>
    </location>
</feature>
<evidence type="ECO:0000256" key="8">
    <source>
        <dbReference type="RuleBase" id="RU363032"/>
    </source>
</evidence>
<protein>
    <submittedName>
        <fullName evidence="10">Glycine betaine ABC transporter substrate-binding protein</fullName>
    </submittedName>
</protein>
<dbReference type="RefSeq" id="WP_320312390.1">
    <property type="nucleotide sequence ID" value="NZ_JAVIKH010000001.1"/>
</dbReference>
<evidence type="ECO:0000256" key="3">
    <source>
        <dbReference type="ARBA" id="ARBA00022692"/>
    </source>
</evidence>
<evidence type="ECO:0000256" key="1">
    <source>
        <dbReference type="ARBA" id="ARBA00004141"/>
    </source>
</evidence>
<dbReference type="Proteomes" id="UP001279681">
    <property type="component" value="Unassembled WGS sequence"/>
</dbReference>
<reference evidence="11" key="1">
    <citation type="submission" date="2023-07" db="EMBL/GenBank/DDBJ databases">
        <authorList>
            <person name="Colorado M.A."/>
            <person name="Villamil L.M."/>
            <person name="Melo J.F."/>
            <person name="Rodriguez J.A."/>
            <person name="Ruiz R.Y."/>
        </authorList>
    </citation>
    <scope>NUCLEOTIDE SEQUENCE [LARGE SCALE GENOMIC DNA]</scope>
    <source>
        <strain evidence="11">C33</strain>
    </source>
</reference>
<feature type="transmembrane region" description="Helical" evidence="8">
    <location>
        <begin position="25"/>
        <end position="45"/>
    </location>
</feature>
<evidence type="ECO:0000256" key="2">
    <source>
        <dbReference type="ARBA" id="ARBA00022448"/>
    </source>
</evidence>
<dbReference type="Pfam" id="PF04069">
    <property type="entry name" value="OpuAC"/>
    <property type="match status" value="1"/>
</dbReference>
<dbReference type="PROSITE" id="PS50928">
    <property type="entry name" value="ABC_TM1"/>
    <property type="match status" value="1"/>
</dbReference>
<feature type="transmembrane region" description="Helical" evidence="8">
    <location>
        <begin position="179"/>
        <end position="201"/>
    </location>
</feature>
<feature type="transmembrane region" description="Helical" evidence="8">
    <location>
        <begin position="57"/>
        <end position="78"/>
    </location>
</feature>
<dbReference type="PANTHER" id="PTHR30177">
    <property type="entry name" value="GLYCINE BETAINE/L-PROLINE TRANSPORT SYSTEM PERMEASE PROTEIN PROW"/>
    <property type="match status" value="1"/>
</dbReference>
<feature type="domain" description="ABC transmembrane type-1" evidence="9">
    <location>
        <begin position="19"/>
        <end position="198"/>
    </location>
</feature>
<comment type="caution">
    <text evidence="10">The sequence shown here is derived from an EMBL/GenBank/DDBJ whole genome shotgun (WGS) entry which is preliminary data.</text>
</comment>
<keyword evidence="4 8" id="KW-1133">Transmembrane helix</keyword>
<evidence type="ECO:0000256" key="6">
    <source>
        <dbReference type="ARBA" id="ARBA00035642"/>
    </source>
</evidence>
<comment type="similarity">
    <text evidence="7">In the N-terminal section; belongs to the binding-protein-dependent transport system permease family.</text>
</comment>
<evidence type="ECO:0000256" key="5">
    <source>
        <dbReference type="ARBA" id="ARBA00023136"/>
    </source>
</evidence>
<comment type="subcellular location">
    <subcellularLocation>
        <location evidence="8">Cell membrane</location>
        <topology evidence="8">Multi-pass membrane protein</topology>
    </subcellularLocation>
    <subcellularLocation>
        <location evidence="1">Membrane</location>
        <topology evidence="1">Multi-pass membrane protein</topology>
    </subcellularLocation>
</comment>
<dbReference type="EMBL" id="JAVIKH010000001">
    <property type="protein sequence ID" value="MDX8334977.1"/>
    <property type="molecule type" value="Genomic_DNA"/>
</dbReference>
<dbReference type="CDD" id="cd06261">
    <property type="entry name" value="TM_PBP2"/>
    <property type="match status" value="1"/>
</dbReference>
<keyword evidence="2 8" id="KW-0813">Transport</keyword>
<feature type="transmembrane region" description="Helical" evidence="8">
    <location>
        <begin position="222"/>
        <end position="240"/>
    </location>
</feature>
<keyword evidence="5 8" id="KW-0472">Membrane</keyword>
<organism evidence="10 11">
    <name type="scientific">Candidatus Cetobacterium colombiensis</name>
    <dbReference type="NCBI Taxonomy" id="3073100"/>
    <lineage>
        <taxon>Bacteria</taxon>
        <taxon>Fusobacteriati</taxon>
        <taxon>Fusobacteriota</taxon>
        <taxon>Fusobacteriia</taxon>
        <taxon>Fusobacteriales</taxon>
        <taxon>Fusobacteriaceae</taxon>
        <taxon>Cetobacterium</taxon>
    </lineage>
</organism>
<evidence type="ECO:0000256" key="4">
    <source>
        <dbReference type="ARBA" id="ARBA00022989"/>
    </source>
</evidence>
<feature type="transmembrane region" description="Helical" evidence="8">
    <location>
        <begin position="133"/>
        <end position="159"/>
    </location>
</feature>
<accession>A0ABU4W628</accession>
<dbReference type="InterPro" id="IPR000515">
    <property type="entry name" value="MetI-like"/>
</dbReference>
<dbReference type="Gene3D" id="3.40.190.120">
    <property type="entry name" value="Osmoprotection protein (prox), domain 2"/>
    <property type="match status" value="1"/>
</dbReference>
<gene>
    <name evidence="10" type="ORF">RFV38_00440</name>
</gene>